<gene>
    <name evidence="8" type="ORF">H1RhizoLitter1497_000003</name>
</gene>
<comment type="subcellular location">
    <subcellularLocation>
        <location evidence="1">Virion</location>
    </subcellularLocation>
</comment>
<evidence type="ECO:0000256" key="7">
    <source>
        <dbReference type="ARBA" id="ARBA00035110"/>
    </source>
</evidence>
<protein>
    <recommendedName>
        <fullName evidence="9">Maturation</fullName>
    </recommendedName>
</protein>
<keyword evidence="6" id="KW-1160">Virus entry into host cell</keyword>
<evidence type="ECO:0000256" key="2">
    <source>
        <dbReference type="ARBA" id="ARBA00022581"/>
    </source>
</evidence>
<dbReference type="GO" id="GO:0039666">
    <property type="term" value="P:virion attachment to host cell pilus"/>
    <property type="evidence" value="ECO:0007669"/>
    <property type="project" value="UniProtKB-KW"/>
</dbReference>
<keyword evidence="5" id="KW-1175">Viral attachment to host cell pilus</keyword>
<reference evidence="8" key="1">
    <citation type="submission" date="2019-05" db="EMBL/GenBank/DDBJ databases">
        <title>Metatranscriptomic reconstruction reveals RNA viruses with the potential to shape carbon cycling in soil.</title>
        <authorList>
            <person name="Starr E.P."/>
            <person name="Nuccio E."/>
            <person name="Pett-Ridge J."/>
            <person name="Banfield J.F."/>
            <person name="Firestone M.K."/>
        </authorList>
    </citation>
    <scope>NUCLEOTIDE SEQUENCE</scope>
    <source>
        <strain evidence="8">H1_Rhizo_Litter_1_scaffold_497</strain>
    </source>
</reference>
<evidence type="ECO:0000313" key="8">
    <source>
        <dbReference type="EMBL" id="QDH88695.1"/>
    </source>
</evidence>
<dbReference type="Pfam" id="PF03863">
    <property type="entry name" value="Phage_mat-A"/>
    <property type="match status" value="1"/>
</dbReference>
<proteinExistence type="inferred from homology"/>
<evidence type="ECO:0008006" key="9">
    <source>
        <dbReference type="Google" id="ProtNLM"/>
    </source>
</evidence>
<accession>A0A514D516</accession>
<evidence type="ECO:0000256" key="6">
    <source>
        <dbReference type="ARBA" id="ARBA00023296"/>
    </source>
</evidence>
<keyword evidence="3" id="KW-1161">Viral attachment to host cell</keyword>
<evidence type="ECO:0000256" key="1">
    <source>
        <dbReference type="ARBA" id="ARBA00004328"/>
    </source>
</evidence>
<dbReference type="InterPro" id="IPR005563">
    <property type="entry name" value="A_protein"/>
</dbReference>
<dbReference type="GO" id="GO:0044423">
    <property type="term" value="C:virion component"/>
    <property type="evidence" value="ECO:0007669"/>
    <property type="project" value="UniProtKB-KW"/>
</dbReference>
<keyword evidence="4" id="KW-0946">Virion</keyword>
<name>A0A514D516_9VIRU</name>
<evidence type="ECO:0000256" key="4">
    <source>
        <dbReference type="ARBA" id="ARBA00022844"/>
    </source>
</evidence>
<evidence type="ECO:0000256" key="3">
    <source>
        <dbReference type="ARBA" id="ARBA00022804"/>
    </source>
</evidence>
<keyword evidence="2" id="KW-0945">Host-virus interaction</keyword>
<dbReference type="EMBL" id="MN034285">
    <property type="protein sequence ID" value="QDH88695.1"/>
    <property type="molecule type" value="Genomic_RNA"/>
</dbReference>
<comment type="similarity">
    <text evidence="7">Belongs to the Leviviricetes maturation protein family.</text>
</comment>
<organism evidence="8">
    <name type="scientific">Leviviridae sp</name>
    <dbReference type="NCBI Taxonomy" id="2027243"/>
    <lineage>
        <taxon>Viruses</taxon>
        <taxon>Riboviria</taxon>
        <taxon>Orthornavirae</taxon>
        <taxon>Lenarviricota</taxon>
        <taxon>Leviviricetes</taxon>
        <taxon>Norzivirales</taxon>
        <taxon>Fiersviridae</taxon>
    </lineage>
</organism>
<evidence type="ECO:0000256" key="5">
    <source>
        <dbReference type="ARBA" id="ARBA00023104"/>
    </source>
</evidence>
<sequence>MAARTRSRTGTSVGYDKQMFVGNVWYDGPVSTLTQSGVCTDVTGSPRLDHTLSVISYDSTGFTGISGATTNPLYAGSHCSGIIPQQVAPVFKDGFGSVSLPTDANASTLLQSRSNPGRPGVTPLSLIQDLRDIPKMLKDVGRLARAPHKLLTAKEIANQNLAIRFGWVPLIHDINDLMDLGKTINQRKMELQSLYSGHGLRRRLKLGKSTVVDTLTGTFSYNVHQSGFTASRTTTGEKWGVCHWKPTVAPGLLPGEDALLKQATKAVSGMTTAGLFNGAWDLLPWTFIIDYFTDFHDFVLAYNNTVPAQYIPGTIMTHRKAVSNVVTSLAPGYTGGSGSVVCEAKERTLASFATINAFLPNLGMDRLSILSSLFIQRFKR</sequence>